<dbReference type="InterPro" id="IPR029058">
    <property type="entry name" value="AB_hydrolase_fold"/>
</dbReference>
<dbReference type="AlphaFoldDB" id="A0A8B2NJL1"/>
<proteinExistence type="predicted"/>
<sequence>MGPAGRTLADRHGFALLFPQQRRQNNAFLGFNWVRRGDSRRNLGEPVSIVAMIRAVGAHCHCDPRRVFVTGLSSGGAMTSVLSDHGDGFPFLMRLTPFRRHRLAKAGVPVSVSAIR</sequence>
<reference evidence="3 4" key="1">
    <citation type="submission" date="2018-05" db="EMBL/GenBank/DDBJ databases">
        <title>Acuticoccus sediminis sp. nov., isolated from deep-sea sediment of Indian Ocean.</title>
        <authorList>
            <person name="Liu X."/>
            <person name="Lai Q."/>
            <person name="Du Y."/>
            <person name="Sun F."/>
            <person name="Zhang X."/>
            <person name="Wang S."/>
            <person name="Shao Z."/>
        </authorList>
    </citation>
    <scope>NUCLEOTIDE SEQUENCE [LARGE SCALE GENOMIC DNA]</scope>
    <source>
        <strain evidence="3 4">PTG4-2</strain>
    </source>
</reference>
<dbReference type="InterPro" id="IPR050955">
    <property type="entry name" value="Plant_Biomass_Hydrol_Est"/>
</dbReference>
<evidence type="ECO:0000256" key="2">
    <source>
        <dbReference type="ARBA" id="ARBA00022801"/>
    </source>
</evidence>
<evidence type="ECO:0000313" key="3">
    <source>
        <dbReference type="EMBL" id="RAH95934.1"/>
    </source>
</evidence>
<protein>
    <submittedName>
        <fullName evidence="3">Uncharacterized protein</fullName>
    </submittedName>
</protein>
<evidence type="ECO:0000256" key="1">
    <source>
        <dbReference type="ARBA" id="ARBA00022729"/>
    </source>
</evidence>
<keyword evidence="2" id="KW-0378">Hydrolase</keyword>
<dbReference type="OrthoDB" id="9767239at2"/>
<accession>A0A8B2NJL1</accession>
<dbReference type="Gene3D" id="3.40.50.1820">
    <property type="entry name" value="alpha/beta hydrolase"/>
    <property type="match status" value="1"/>
</dbReference>
<name>A0A8B2NJL1_9HYPH</name>
<dbReference type="GO" id="GO:0016787">
    <property type="term" value="F:hydrolase activity"/>
    <property type="evidence" value="ECO:0007669"/>
    <property type="project" value="UniProtKB-KW"/>
</dbReference>
<comment type="caution">
    <text evidence="3">The sequence shown here is derived from an EMBL/GenBank/DDBJ whole genome shotgun (WGS) entry which is preliminary data.</text>
</comment>
<dbReference type="Proteomes" id="UP000249590">
    <property type="component" value="Unassembled WGS sequence"/>
</dbReference>
<evidence type="ECO:0000313" key="4">
    <source>
        <dbReference type="Proteomes" id="UP000249590"/>
    </source>
</evidence>
<dbReference type="PANTHER" id="PTHR43037">
    <property type="entry name" value="UNNAMED PRODUCT-RELATED"/>
    <property type="match status" value="1"/>
</dbReference>
<dbReference type="Pfam" id="PF10503">
    <property type="entry name" value="Esterase_PHB"/>
    <property type="match status" value="1"/>
</dbReference>
<dbReference type="RefSeq" id="WP_111352694.1">
    <property type="nucleotide sequence ID" value="NZ_QHHQ01000018.1"/>
</dbReference>
<keyword evidence="4" id="KW-1185">Reference proteome</keyword>
<dbReference type="InterPro" id="IPR010126">
    <property type="entry name" value="Esterase_phb"/>
</dbReference>
<keyword evidence="1" id="KW-0732">Signal</keyword>
<dbReference type="GO" id="GO:0005576">
    <property type="term" value="C:extracellular region"/>
    <property type="evidence" value="ECO:0007669"/>
    <property type="project" value="InterPro"/>
</dbReference>
<gene>
    <name evidence="3" type="ORF">DLJ53_33590</name>
</gene>
<dbReference type="SUPFAM" id="SSF53474">
    <property type="entry name" value="alpha/beta-Hydrolases"/>
    <property type="match status" value="1"/>
</dbReference>
<dbReference type="EMBL" id="QHHQ01000018">
    <property type="protein sequence ID" value="RAH95934.1"/>
    <property type="molecule type" value="Genomic_DNA"/>
</dbReference>
<dbReference type="PANTHER" id="PTHR43037:SF1">
    <property type="entry name" value="BLL1128 PROTEIN"/>
    <property type="match status" value="1"/>
</dbReference>
<organism evidence="3 4">
    <name type="scientific">Acuticoccus sediminis</name>
    <dbReference type="NCBI Taxonomy" id="2184697"/>
    <lineage>
        <taxon>Bacteria</taxon>
        <taxon>Pseudomonadati</taxon>
        <taxon>Pseudomonadota</taxon>
        <taxon>Alphaproteobacteria</taxon>
        <taxon>Hyphomicrobiales</taxon>
        <taxon>Amorphaceae</taxon>
        <taxon>Acuticoccus</taxon>
    </lineage>
</organism>